<dbReference type="GO" id="GO:0003700">
    <property type="term" value="F:DNA-binding transcription factor activity"/>
    <property type="evidence" value="ECO:0007669"/>
    <property type="project" value="InterPro"/>
</dbReference>
<keyword evidence="6" id="KW-0804">Transcription</keyword>
<dbReference type="GO" id="GO:0043565">
    <property type="term" value="F:sequence-specific DNA binding"/>
    <property type="evidence" value="ECO:0007669"/>
    <property type="project" value="InterPro"/>
</dbReference>
<dbReference type="Pfam" id="PF00105">
    <property type="entry name" value="zf-C4"/>
    <property type="match status" value="1"/>
</dbReference>
<keyword evidence="5" id="KW-0238">DNA-binding</keyword>
<evidence type="ECO:0000256" key="6">
    <source>
        <dbReference type="ARBA" id="ARBA00023163"/>
    </source>
</evidence>
<dbReference type="PANTHER" id="PTHR47519:SF2">
    <property type="entry name" value="NUCLEAR HORMONE RECEPTOR FAMILY MEMBER NHR-97"/>
    <property type="match status" value="1"/>
</dbReference>
<dbReference type="Proteomes" id="UP000050761">
    <property type="component" value="Unassembled WGS sequence"/>
</dbReference>
<keyword evidence="3" id="KW-0862">Zinc</keyword>
<keyword evidence="4" id="KW-0805">Transcription regulation</keyword>
<protein>
    <submittedName>
        <fullName evidence="11">Nuclear receptor domain-containing protein</fullName>
    </submittedName>
</protein>
<evidence type="ECO:0000256" key="3">
    <source>
        <dbReference type="ARBA" id="ARBA00022833"/>
    </source>
</evidence>
<keyword evidence="10" id="KW-1185">Reference proteome</keyword>
<proteinExistence type="predicted"/>
<dbReference type="InterPro" id="IPR052496">
    <property type="entry name" value="Orphan_Nuclear_Rcpt"/>
</dbReference>
<organism evidence="10 11">
    <name type="scientific">Heligmosomoides polygyrus</name>
    <name type="common">Parasitic roundworm</name>
    <dbReference type="NCBI Taxonomy" id="6339"/>
    <lineage>
        <taxon>Eukaryota</taxon>
        <taxon>Metazoa</taxon>
        <taxon>Ecdysozoa</taxon>
        <taxon>Nematoda</taxon>
        <taxon>Chromadorea</taxon>
        <taxon>Rhabditida</taxon>
        <taxon>Rhabditina</taxon>
        <taxon>Rhabditomorpha</taxon>
        <taxon>Strongyloidea</taxon>
        <taxon>Heligmosomidae</taxon>
        <taxon>Heligmosomoides</taxon>
    </lineage>
</organism>
<dbReference type="PROSITE" id="PS51030">
    <property type="entry name" value="NUCLEAR_REC_DBD_2"/>
    <property type="match status" value="1"/>
</dbReference>
<evidence type="ECO:0000256" key="5">
    <source>
        <dbReference type="ARBA" id="ARBA00023125"/>
    </source>
</evidence>
<feature type="domain" description="Nuclear receptor" evidence="9">
    <location>
        <begin position="35"/>
        <end position="84"/>
    </location>
</feature>
<keyword evidence="7" id="KW-0675">Receptor</keyword>
<evidence type="ECO:0000256" key="8">
    <source>
        <dbReference type="ARBA" id="ARBA00023242"/>
    </source>
</evidence>
<evidence type="ECO:0000259" key="9">
    <source>
        <dbReference type="PROSITE" id="PS51030"/>
    </source>
</evidence>
<dbReference type="PANTHER" id="PTHR47519">
    <property type="entry name" value="NUCLEAR HORMONE RECEPTOR FAMILY MEMBER NHR-31-RELATED"/>
    <property type="match status" value="1"/>
</dbReference>
<dbReference type="Gene3D" id="3.30.50.10">
    <property type="entry name" value="Erythroid Transcription Factor GATA-1, subunit A"/>
    <property type="match status" value="1"/>
</dbReference>
<dbReference type="GO" id="GO:0008270">
    <property type="term" value="F:zinc ion binding"/>
    <property type="evidence" value="ECO:0007669"/>
    <property type="project" value="UniProtKB-KW"/>
</dbReference>
<evidence type="ECO:0000313" key="11">
    <source>
        <dbReference type="WBParaSite" id="HPBE_0002162901-mRNA-1"/>
    </source>
</evidence>
<dbReference type="SMART" id="SM00399">
    <property type="entry name" value="ZnF_C4"/>
    <property type="match status" value="1"/>
</dbReference>
<reference evidence="11" key="1">
    <citation type="submission" date="2019-09" db="UniProtKB">
        <authorList>
            <consortium name="WormBaseParasite"/>
        </authorList>
    </citation>
    <scope>IDENTIFICATION</scope>
</reference>
<evidence type="ECO:0000256" key="1">
    <source>
        <dbReference type="ARBA" id="ARBA00022723"/>
    </source>
</evidence>
<dbReference type="AlphaFoldDB" id="A0A183GGL9"/>
<name>A0A183GGL9_HELPZ</name>
<evidence type="ECO:0000256" key="7">
    <source>
        <dbReference type="ARBA" id="ARBA00023170"/>
    </source>
</evidence>
<evidence type="ECO:0000256" key="4">
    <source>
        <dbReference type="ARBA" id="ARBA00023015"/>
    </source>
</evidence>
<keyword evidence="1" id="KW-0479">Metal-binding</keyword>
<evidence type="ECO:0000256" key="2">
    <source>
        <dbReference type="ARBA" id="ARBA00022771"/>
    </source>
</evidence>
<dbReference type="InterPro" id="IPR001628">
    <property type="entry name" value="Znf_hrmn_rcpt"/>
</dbReference>
<evidence type="ECO:0000313" key="10">
    <source>
        <dbReference type="Proteomes" id="UP000050761"/>
    </source>
</evidence>
<dbReference type="WBParaSite" id="HPBE_0002162901-mRNA-1">
    <property type="protein sequence ID" value="HPBE_0002162901-mRNA-1"/>
    <property type="gene ID" value="HPBE_0002162901"/>
</dbReference>
<dbReference type="PROSITE" id="PS00031">
    <property type="entry name" value="NUCLEAR_REC_DBD_1"/>
    <property type="match status" value="1"/>
</dbReference>
<keyword evidence="2" id="KW-0863">Zinc-finger</keyword>
<accession>A0A183GGL9</accession>
<dbReference type="InterPro" id="IPR013088">
    <property type="entry name" value="Znf_NHR/GATA"/>
</dbReference>
<sequence length="140" mass="16011">LSNLALHHVKMRRFVSRRHKSLEDDSSPFSLRFPVRNCVVCGDRACSHLYYGVAACHGCKCFFWRTVKSGLSYSCRFDGRCSISTGYQRLLVNTDVVPPQYIANNFVCLFIYSSTHQYLINSKTVIRRTINQAESSETNS</sequence>
<dbReference type="SUPFAM" id="SSF57716">
    <property type="entry name" value="Glucocorticoid receptor-like (DNA-binding domain)"/>
    <property type="match status" value="1"/>
</dbReference>
<keyword evidence="8" id="KW-0539">Nucleus</keyword>